<reference evidence="14 16" key="2">
    <citation type="journal article" date="2018" name="Syst. Appl. Microbiol.">
        <title>Characterization and high-quality draft genome sequence of Herbivorax saccincola A7, an anaerobic, alkaliphilic, thermophilic, cellulolytic, and xylanolytic bacterium.</title>
        <authorList>
            <person name="Aikawa S."/>
            <person name="Baramee S."/>
            <person name="Sermsathanaswadi J."/>
            <person name="Thianheng P."/>
            <person name="Tachaapaikoon C."/>
            <person name="Shikata A."/>
            <person name="Waeonukul R."/>
            <person name="Pason P."/>
            <person name="Ratanakhanokchai K."/>
            <person name="Kosugi A."/>
        </authorList>
    </citation>
    <scope>NUCLEOTIDE SEQUENCE [LARGE SCALE GENOMIC DNA]</scope>
    <source>
        <strain evidence="14 16">A7</strain>
    </source>
</reference>
<dbReference type="EMBL" id="CP025197">
    <property type="protein sequence ID" value="AUG56933.1"/>
    <property type="molecule type" value="Genomic_DNA"/>
</dbReference>
<evidence type="ECO:0000256" key="1">
    <source>
        <dbReference type="ARBA" id="ARBA00006847"/>
    </source>
</evidence>
<evidence type="ECO:0000256" key="4">
    <source>
        <dbReference type="ARBA" id="ARBA00022723"/>
    </source>
</evidence>
<dbReference type="Proteomes" id="UP000239720">
    <property type="component" value="Unassembled WGS sequence"/>
</dbReference>
<dbReference type="NCBIfam" id="TIGR01596">
    <property type="entry name" value="cas3_HD"/>
    <property type="match status" value="1"/>
</dbReference>
<dbReference type="AlphaFoldDB" id="A0A2K9EG96"/>
<dbReference type="InterPro" id="IPR001650">
    <property type="entry name" value="Helicase_C-like"/>
</dbReference>
<dbReference type="InterPro" id="IPR038257">
    <property type="entry name" value="CRISPR-assoc_Cas3_HD_sf"/>
</dbReference>
<reference evidence="13 15" key="1">
    <citation type="submission" date="2017-12" db="EMBL/GenBank/DDBJ databases">
        <title>Complete genome sequence of Herbivorax saccincola GGR1, a novel Cellulosome-producing hydrolytic bacterium in a thermophilic biogas plant, established by Illumina and Nanopore MinION sequencing.</title>
        <authorList>
            <person name="Pechtl A."/>
            <person name="Ruckert C."/>
            <person name="Koeck D.E."/>
            <person name="Maus I."/>
            <person name="Winkler A."/>
            <person name="Kalinowski J."/>
            <person name="Puhler A."/>
            <person name="Schwarz W.W."/>
            <person name="Zverlov V.V."/>
            <person name="Schluter A."/>
            <person name="Liebl W."/>
        </authorList>
    </citation>
    <scope>NUCLEOTIDE SEQUENCE [LARGE SCALE GENOMIC DNA]</scope>
    <source>
        <strain evidence="13">GGR1</strain>
        <strain evidence="15">SR1</strain>
    </source>
</reference>
<keyword evidence="6 13" id="KW-0378">Hydrolase</keyword>
<feature type="domain" description="Helicase ATP-binding" evidence="11">
    <location>
        <begin position="260"/>
        <end position="446"/>
    </location>
</feature>
<evidence type="ECO:0000313" key="15">
    <source>
        <dbReference type="Proteomes" id="UP000233534"/>
    </source>
</evidence>
<dbReference type="Pfam" id="PF00270">
    <property type="entry name" value="DEAD"/>
    <property type="match status" value="1"/>
</dbReference>
<proteinExistence type="inferred from homology"/>
<evidence type="ECO:0000256" key="3">
    <source>
        <dbReference type="ARBA" id="ARBA00022722"/>
    </source>
</evidence>
<dbReference type="GO" id="GO:0016787">
    <property type="term" value="F:hydrolase activity"/>
    <property type="evidence" value="ECO:0007669"/>
    <property type="project" value="UniProtKB-KW"/>
</dbReference>
<gene>
    <name evidence="13" type="primary">ygcB</name>
    <name evidence="14" type="ORF">B9R14_09555</name>
    <name evidence="13" type="ORF">HVS_05000</name>
</gene>
<feature type="domain" description="HD Cas3-type" evidence="12">
    <location>
        <begin position="7"/>
        <end position="217"/>
    </location>
</feature>
<evidence type="ECO:0000256" key="6">
    <source>
        <dbReference type="ARBA" id="ARBA00022801"/>
    </source>
</evidence>
<keyword evidence="8" id="KW-0067">ATP-binding</keyword>
<organism evidence="13 15">
    <name type="scientific">Acetivibrio saccincola</name>
    <dbReference type="NCBI Taxonomy" id="1677857"/>
    <lineage>
        <taxon>Bacteria</taxon>
        <taxon>Bacillati</taxon>
        <taxon>Bacillota</taxon>
        <taxon>Clostridia</taxon>
        <taxon>Eubacteriales</taxon>
        <taxon>Oscillospiraceae</taxon>
        <taxon>Acetivibrio</taxon>
    </lineage>
</organism>
<dbReference type="InterPro" id="IPR006474">
    <property type="entry name" value="Helicase_Cas3_CRISPR-ass_core"/>
</dbReference>
<dbReference type="InterPro" id="IPR006483">
    <property type="entry name" value="CRISPR-assoc_Cas3_HD"/>
</dbReference>
<comment type="similarity">
    <text evidence="2">In the central section; belongs to the CRISPR-associated helicase Cas3 family.</text>
</comment>
<evidence type="ECO:0000259" key="12">
    <source>
        <dbReference type="PROSITE" id="PS51643"/>
    </source>
</evidence>
<dbReference type="GO" id="GO:0051607">
    <property type="term" value="P:defense response to virus"/>
    <property type="evidence" value="ECO:0007669"/>
    <property type="project" value="UniProtKB-KW"/>
</dbReference>
<keyword evidence="13" id="KW-0255">Endonuclease</keyword>
<dbReference type="SUPFAM" id="SSF52540">
    <property type="entry name" value="P-loop containing nucleoside triphosphate hydrolases"/>
    <property type="match status" value="1"/>
</dbReference>
<keyword evidence="9" id="KW-0051">Antiviral defense</keyword>
<dbReference type="Pfam" id="PF22590">
    <property type="entry name" value="Cas3-like_C_2"/>
    <property type="match status" value="1"/>
</dbReference>
<dbReference type="EMBL" id="NEMB01000003">
    <property type="protein sequence ID" value="PQQ66957.1"/>
    <property type="molecule type" value="Genomic_DNA"/>
</dbReference>
<dbReference type="SMART" id="SM00490">
    <property type="entry name" value="HELICc"/>
    <property type="match status" value="1"/>
</dbReference>
<dbReference type="GO" id="GO:0004519">
    <property type="term" value="F:endonuclease activity"/>
    <property type="evidence" value="ECO:0007669"/>
    <property type="project" value="UniProtKB-KW"/>
</dbReference>
<name>A0A2K9EG96_9FIRM</name>
<keyword evidence="15" id="KW-1185">Reference proteome</keyword>
<dbReference type="EC" id="3.1.-.-" evidence="13"/>
<dbReference type="Proteomes" id="UP000233534">
    <property type="component" value="Chromosome"/>
</dbReference>
<evidence type="ECO:0000256" key="8">
    <source>
        <dbReference type="ARBA" id="ARBA00022840"/>
    </source>
</evidence>
<protein>
    <submittedName>
        <fullName evidence="13">CRISPR-associated endonuclease/helicase Cas3</fullName>
        <ecNumber evidence="13">3.1.-.-</ecNumber>
    </submittedName>
    <submittedName>
        <fullName evidence="14">CRISPR-associated helicase/endonuclease Cas3</fullName>
    </submittedName>
</protein>
<evidence type="ECO:0000313" key="16">
    <source>
        <dbReference type="Proteomes" id="UP000239720"/>
    </source>
</evidence>
<dbReference type="GO" id="GO:0003724">
    <property type="term" value="F:RNA helicase activity"/>
    <property type="evidence" value="ECO:0007669"/>
    <property type="project" value="TreeGrafter"/>
</dbReference>
<evidence type="ECO:0000256" key="9">
    <source>
        <dbReference type="ARBA" id="ARBA00023118"/>
    </source>
</evidence>
<dbReference type="Pfam" id="PF18019">
    <property type="entry name" value="Cas3_HD"/>
    <property type="match status" value="1"/>
</dbReference>
<keyword evidence="5" id="KW-0547">Nucleotide-binding</keyword>
<evidence type="ECO:0000259" key="11">
    <source>
        <dbReference type="PROSITE" id="PS51192"/>
    </source>
</evidence>
<dbReference type="SMART" id="SM00487">
    <property type="entry name" value="DEXDc"/>
    <property type="match status" value="1"/>
</dbReference>
<dbReference type="Gene3D" id="3.40.50.300">
    <property type="entry name" value="P-loop containing nucleotide triphosphate hydrolases"/>
    <property type="match status" value="2"/>
</dbReference>
<dbReference type="PROSITE" id="PS51643">
    <property type="entry name" value="HD_CAS3"/>
    <property type="match status" value="1"/>
</dbReference>
<dbReference type="OrthoDB" id="9810236at2"/>
<evidence type="ECO:0000313" key="14">
    <source>
        <dbReference type="EMBL" id="PQQ66957.1"/>
    </source>
</evidence>
<comment type="similarity">
    <text evidence="10">Belongs to the DEAD box helicase family.</text>
</comment>
<dbReference type="PANTHER" id="PTHR47959:SF16">
    <property type="entry name" value="CRISPR-ASSOCIATED NUCLEASE_HELICASE CAS3-RELATED"/>
    <property type="match status" value="1"/>
</dbReference>
<evidence type="ECO:0000256" key="10">
    <source>
        <dbReference type="ARBA" id="ARBA00038437"/>
    </source>
</evidence>
<dbReference type="GO" id="GO:0003676">
    <property type="term" value="F:nucleic acid binding"/>
    <property type="evidence" value="ECO:0007669"/>
    <property type="project" value="InterPro"/>
</dbReference>
<dbReference type="InterPro" id="IPR050079">
    <property type="entry name" value="DEAD_box_RNA_helicase"/>
</dbReference>
<accession>A0A2K9EG96</accession>
<dbReference type="NCBIfam" id="TIGR01587">
    <property type="entry name" value="cas3_core"/>
    <property type="match status" value="1"/>
</dbReference>
<dbReference type="InterPro" id="IPR014001">
    <property type="entry name" value="Helicase_ATP-bd"/>
</dbReference>
<evidence type="ECO:0000256" key="7">
    <source>
        <dbReference type="ARBA" id="ARBA00022806"/>
    </source>
</evidence>
<evidence type="ECO:0000256" key="2">
    <source>
        <dbReference type="ARBA" id="ARBA00009046"/>
    </source>
</evidence>
<dbReference type="CDD" id="cd09641">
    <property type="entry name" value="Cas3''_I"/>
    <property type="match status" value="1"/>
</dbReference>
<dbReference type="GO" id="GO:0005524">
    <property type="term" value="F:ATP binding"/>
    <property type="evidence" value="ECO:0007669"/>
    <property type="project" value="UniProtKB-KW"/>
</dbReference>
<dbReference type="KEGG" id="hsc:HVS_05000"/>
<dbReference type="InterPro" id="IPR011545">
    <property type="entry name" value="DEAD/DEAH_box_helicase_dom"/>
</dbReference>
<evidence type="ECO:0000256" key="5">
    <source>
        <dbReference type="ARBA" id="ARBA00022741"/>
    </source>
</evidence>
<keyword evidence="7 13" id="KW-0347">Helicase</keyword>
<keyword evidence="3" id="KW-0540">Nuclease</keyword>
<dbReference type="InterPro" id="IPR027417">
    <property type="entry name" value="P-loop_NTPase"/>
</dbReference>
<dbReference type="PANTHER" id="PTHR47959">
    <property type="entry name" value="ATP-DEPENDENT RNA HELICASE RHLE-RELATED"/>
    <property type="match status" value="1"/>
</dbReference>
<evidence type="ECO:0000313" key="13">
    <source>
        <dbReference type="EMBL" id="AUG56933.1"/>
    </source>
</evidence>
<dbReference type="PROSITE" id="PS51192">
    <property type="entry name" value="HELICASE_ATP_BIND_1"/>
    <property type="match status" value="1"/>
</dbReference>
<dbReference type="GO" id="GO:0005829">
    <property type="term" value="C:cytosol"/>
    <property type="evidence" value="ECO:0007669"/>
    <property type="project" value="TreeGrafter"/>
</dbReference>
<comment type="similarity">
    <text evidence="1">In the N-terminal section; belongs to the CRISPR-associated nuclease Cas3-HD family.</text>
</comment>
<dbReference type="Gene3D" id="1.10.3210.30">
    <property type="match status" value="1"/>
</dbReference>
<keyword evidence="4" id="KW-0479">Metal-binding</keyword>
<sequence length="755" mass="87868">MYLAKPVKNEEGLYEYHVKGCIDIFNFEIKNKYSAFEKVLSKCNVSIDEFIENMRNAIAFHDFGKLNNYFQDYMNRKADEKKLTGVKHFRHEVLSCLFLIEAFLKKENKNVFFPYDVLSVLGHHKILTKDLKSFEREILWDDKWPDIPKEAMDLAVETAKSFGAEVFSEYKIQNKQIANKVLKAIIEKSSREFEKDRKNLRVLYSLSKGLLHNCDWISSSTKNEYEKAYTLNTTPSVIENNLKNKLKSENKKYVKRRFHKLCAESKGSNIVIAPTGSGKTEAALMWALNLKPGKVIFLMPTMVTSNSLYERLSTNYFPSEICGLTHSGAETYFFDKLRKNDEEETYDKFAMLHQKAFLPPVMVSTVDQLLTTGFNTGFWTQKEYALLGSSVIFDEIHAYDSYTIGLITSTVKKILDFGGKVLLMSATMPEFLKKHFLNLLGLKNAVVAEEFMDRVSNEWIYIDKDLPEIRENILEEISNGKKTALIVNDIETAKKEYKFFSGKGIETLCLHSEFTLEDRNKKEKILTQKDGHPYQLIISTQVIEVSLDISFDVMFSECAPIDSLVQRAGRCNRHGLIEYGRFYVFNPSEISLKWVYKRQQDIMEKTKDVLKNNTGKLSENDIASLVEEVYKDFDLYNEDYNSGAKIFDEILQKHEFFDLNILEEDEKLLTRKSDIIKIPIIPANQYKEKVEEHFIKKQYKLIPLYEVPVSINKFKKYIQRKIIDNKFKLPLFSVDYNSDYGIDYEKEEETSFFSL</sequence>
<dbReference type="GO" id="GO:0046872">
    <property type="term" value="F:metal ion binding"/>
    <property type="evidence" value="ECO:0007669"/>
    <property type="project" value="UniProtKB-KW"/>
</dbReference>
<dbReference type="InterPro" id="IPR054712">
    <property type="entry name" value="Cas3-like_dom"/>
</dbReference>
<dbReference type="RefSeq" id="WP_101299777.1">
    <property type="nucleotide sequence ID" value="NZ_CP025197.1"/>
</dbReference>